<evidence type="ECO:0008006" key="4">
    <source>
        <dbReference type="Google" id="ProtNLM"/>
    </source>
</evidence>
<dbReference type="EMBL" id="ML736238">
    <property type="protein sequence ID" value="KAE8376571.1"/>
    <property type="molecule type" value="Genomic_DNA"/>
</dbReference>
<dbReference type="OrthoDB" id="2591256at2759"/>
<organism evidence="2 3">
    <name type="scientific">Aspergillus bertholletiae</name>
    <dbReference type="NCBI Taxonomy" id="1226010"/>
    <lineage>
        <taxon>Eukaryota</taxon>
        <taxon>Fungi</taxon>
        <taxon>Dikarya</taxon>
        <taxon>Ascomycota</taxon>
        <taxon>Pezizomycotina</taxon>
        <taxon>Eurotiomycetes</taxon>
        <taxon>Eurotiomycetidae</taxon>
        <taxon>Eurotiales</taxon>
        <taxon>Aspergillaceae</taxon>
        <taxon>Aspergillus</taxon>
        <taxon>Aspergillus subgen. Circumdati</taxon>
    </lineage>
</organism>
<dbReference type="AlphaFoldDB" id="A0A5N7B3I3"/>
<accession>A0A5N7B3I3</accession>
<feature type="chain" id="PRO_5024799944" description="Glycogen debranching enzyme" evidence="1">
    <location>
        <begin position="17"/>
        <end position="738"/>
    </location>
</feature>
<evidence type="ECO:0000313" key="3">
    <source>
        <dbReference type="Proteomes" id="UP000326198"/>
    </source>
</evidence>
<evidence type="ECO:0000256" key="1">
    <source>
        <dbReference type="SAM" id="SignalP"/>
    </source>
</evidence>
<dbReference type="Proteomes" id="UP000326198">
    <property type="component" value="Unassembled WGS sequence"/>
</dbReference>
<proteinExistence type="predicted"/>
<keyword evidence="1" id="KW-0732">Signal</keyword>
<gene>
    <name evidence="2" type="ORF">BDV26DRAFT_265315</name>
</gene>
<sequence length="738" mass="80373">MKSLIRLGFLGAFGSALPSFGWSSSADAPVCQRPPSAFALSDPPYDNYFYSDCNVAAQVVVTNPLPDSDLSQIRPRLIVAWPGGNSGMCAYFAPQNGVNGSLGIKVVNSTVGEPLAPVYTSPGLSKYPGVGVKAVLHMNSSATLSVPILGSIRTIRDYVEGGGLLDPQIQDAVKVTANGDGGASLQRRWLDNITTSALQFYPVDNSTSRVMVVNNTLNFESGDYLVSAQIDYPQLTQLPPTEVLAPDAAKLVSQQPDQVSALSFLSYSEKIVAGAWRFLTYFGRDSMVSALLLEPVLSKGNGSAMEAVIGAVLERINRTDGTACHEETLGDYATWLNMKDGVVSNDMVCDYKMIDTDYFLPVLMQRYLVDSKVGRSRRSAFLSTPAGSVDVANKNLTWGQLSTVNAERVMRLAQPFARNHTKENLIHLKEGQVVGQWRDSTYGIGGGRIPFDVNTALVPAALRSIAALTRHGVYPNHTDWGTLADQYADIWEDKTLPFFEITIPQAKAQSLVQSYANKTSIPSRHDQITSNVTFYALALDGNSHQSKVRVLHSDDSFRLFLLNTTTNQPQLTSFINQTATHIQATFPAGLMTDASMVVANPAYGDDPVYARNWTTGAYHGTVVWSWQLALMARGLENQLARCQPLSSSANSTAVPAFCSIPSVHDNVKSAYRVLWDSIENNTQQLSSEVWSWVYREGKFAVTPLGVLPPPDGGAQTESNIRQLWSLAFLGVRRNTSLQ</sequence>
<protein>
    <recommendedName>
        <fullName evidence="4">Glycogen debranching enzyme</fullName>
    </recommendedName>
</protein>
<feature type="signal peptide" evidence="1">
    <location>
        <begin position="1"/>
        <end position="16"/>
    </location>
</feature>
<reference evidence="2 3" key="1">
    <citation type="submission" date="2019-04" db="EMBL/GenBank/DDBJ databases">
        <title>Friends and foes A comparative genomics studyof 23 Aspergillus species from section Flavi.</title>
        <authorList>
            <consortium name="DOE Joint Genome Institute"/>
            <person name="Kjaerbolling I."/>
            <person name="Vesth T."/>
            <person name="Frisvad J.C."/>
            <person name="Nybo J.L."/>
            <person name="Theobald S."/>
            <person name="Kildgaard S."/>
            <person name="Isbrandt T."/>
            <person name="Kuo A."/>
            <person name="Sato A."/>
            <person name="Lyhne E.K."/>
            <person name="Kogle M.E."/>
            <person name="Wiebenga A."/>
            <person name="Kun R.S."/>
            <person name="Lubbers R.J."/>
            <person name="Makela M.R."/>
            <person name="Barry K."/>
            <person name="Chovatia M."/>
            <person name="Clum A."/>
            <person name="Daum C."/>
            <person name="Haridas S."/>
            <person name="He G."/>
            <person name="LaButti K."/>
            <person name="Lipzen A."/>
            <person name="Mondo S."/>
            <person name="Riley R."/>
            <person name="Salamov A."/>
            <person name="Simmons B.A."/>
            <person name="Magnuson J.K."/>
            <person name="Henrissat B."/>
            <person name="Mortensen U.H."/>
            <person name="Larsen T.O."/>
            <person name="Devries R.P."/>
            <person name="Grigoriev I.V."/>
            <person name="Machida M."/>
            <person name="Baker S.E."/>
            <person name="Andersen M.R."/>
        </authorList>
    </citation>
    <scope>NUCLEOTIDE SEQUENCE [LARGE SCALE GENOMIC DNA]</scope>
    <source>
        <strain evidence="2 3">IBT 29228</strain>
    </source>
</reference>
<name>A0A5N7B3I3_9EURO</name>
<evidence type="ECO:0000313" key="2">
    <source>
        <dbReference type="EMBL" id="KAE8376571.1"/>
    </source>
</evidence>
<keyword evidence="3" id="KW-1185">Reference proteome</keyword>